<proteinExistence type="predicted"/>
<sequence length="275" mass="29737">MEGTYNGVAAKSLRGNYHFTAAINAGMSGGPALAGNGDVFGINVARRTDSNLISFLVPANKLAALMDRARSANPTPEALLGEARQGMIDGQEMIAADILGSSPRMQKIAPFLLPAEYGTASRCGGASSKEDEDGYTLESVSCLAELSITAGRKHSVSMMWSEYRVVRNLGLDAFRFASRLSDQFTSDTDDGGERKVVGRYVCRNSLVQLKGGTARVAICKRPYKQLDGLVDAHLRLVTLDSSEVGLVGNLVLIGFTENNVKRLARWYLESIEWKH</sequence>
<dbReference type="Proteomes" id="UP000886602">
    <property type="component" value="Unassembled WGS sequence"/>
</dbReference>
<accession>A0A9D7FAZ8</accession>
<keyword evidence="1" id="KW-0378">Hydrolase</keyword>
<dbReference type="GO" id="GO:0006508">
    <property type="term" value="P:proteolysis"/>
    <property type="evidence" value="ECO:0007669"/>
    <property type="project" value="UniProtKB-KW"/>
</dbReference>
<evidence type="ECO:0000313" key="1">
    <source>
        <dbReference type="EMBL" id="MBK7422337.1"/>
    </source>
</evidence>
<dbReference type="EMBL" id="JADJNC010000006">
    <property type="protein sequence ID" value="MBK7422337.1"/>
    <property type="molecule type" value="Genomic_DNA"/>
</dbReference>
<organism evidence="1 2">
    <name type="scientific">Candidatus Propionivibrio dominans</name>
    <dbReference type="NCBI Taxonomy" id="2954373"/>
    <lineage>
        <taxon>Bacteria</taxon>
        <taxon>Pseudomonadati</taxon>
        <taxon>Pseudomonadota</taxon>
        <taxon>Betaproteobacteria</taxon>
        <taxon>Rhodocyclales</taxon>
        <taxon>Rhodocyclaceae</taxon>
        <taxon>Propionivibrio</taxon>
    </lineage>
</organism>
<gene>
    <name evidence="1" type="ORF">IPJ48_04145</name>
</gene>
<name>A0A9D7FAZ8_9RHOO</name>
<dbReference type="InterPro" id="IPR009003">
    <property type="entry name" value="Peptidase_S1_PA"/>
</dbReference>
<comment type="caution">
    <text evidence="1">The sequence shown here is derived from an EMBL/GenBank/DDBJ whole genome shotgun (WGS) entry which is preliminary data.</text>
</comment>
<dbReference type="InterPro" id="IPR043504">
    <property type="entry name" value="Peptidase_S1_PA_chymotrypsin"/>
</dbReference>
<dbReference type="AlphaFoldDB" id="A0A9D7FAZ8"/>
<protein>
    <submittedName>
        <fullName evidence="1">Serine protease</fullName>
    </submittedName>
</protein>
<dbReference type="GO" id="GO:0008233">
    <property type="term" value="F:peptidase activity"/>
    <property type="evidence" value="ECO:0007669"/>
    <property type="project" value="UniProtKB-KW"/>
</dbReference>
<evidence type="ECO:0000313" key="2">
    <source>
        <dbReference type="Proteomes" id="UP000886602"/>
    </source>
</evidence>
<reference evidence="1" key="1">
    <citation type="submission" date="2020-10" db="EMBL/GenBank/DDBJ databases">
        <title>Connecting structure to function with the recovery of over 1000 high-quality activated sludge metagenome-assembled genomes encoding full-length rRNA genes using long-read sequencing.</title>
        <authorList>
            <person name="Singleton C.M."/>
            <person name="Petriglieri F."/>
            <person name="Kristensen J.M."/>
            <person name="Kirkegaard R.H."/>
            <person name="Michaelsen T.Y."/>
            <person name="Andersen M.H."/>
            <person name="Karst S.M."/>
            <person name="Dueholm M.S."/>
            <person name="Nielsen P.H."/>
            <person name="Albertsen M."/>
        </authorList>
    </citation>
    <scope>NUCLEOTIDE SEQUENCE</scope>
    <source>
        <strain evidence="1">EsbW_18-Q3-R4-48_MAXAC.044</strain>
    </source>
</reference>
<dbReference type="SUPFAM" id="SSF50494">
    <property type="entry name" value="Trypsin-like serine proteases"/>
    <property type="match status" value="1"/>
</dbReference>
<dbReference type="Gene3D" id="2.40.10.10">
    <property type="entry name" value="Trypsin-like serine proteases"/>
    <property type="match status" value="1"/>
</dbReference>
<keyword evidence="1" id="KW-0645">Protease</keyword>